<evidence type="ECO:0000256" key="1">
    <source>
        <dbReference type="ARBA" id="ARBA00022729"/>
    </source>
</evidence>
<dbReference type="GO" id="GO:0004866">
    <property type="term" value="F:endopeptidase inhibitor activity"/>
    <property type="evidence" value="ECO:0007669"/>
    <property type="project" value="InterPro"/>
</dbReference>
<evidence type="ECO:0000256" key="3">
    <source>
        <dbReference type="SAM" id="SignalP"/>
    </source>
</evidence>
<dbReference type="InterPro" id="IPR021140">
    <property type="entry name" value="Inh/Omp19"/>
</dbReference>
<keyword evidence="1 3" id="KW-0732">Signal</keyword>
<sequence length="226" mass="24103">MRRPLLAAAVVLVLGTGAKATPMPDFIKDTLGEWLVATDDGKPGCRITLGDEPVGKTWRANPSAECAERLPNVGKAVAWDYDAGVRLYGADRKILLAFGEDETTLMKTSFETPPVHYMVRAKPGVERAPYAPALVGAWVLRRPGGPALCTITLSKGAKDGDTDLTLKAATPCDLAVAKLKLNSAHVEDIALMLYGEPETSLRFEASGPESYAKAEGGKPLEMVRAP</sequence>
<dbReference type="Gene3D" id="2.40.128.10">
    <property type="match status" value="2"/>
</dbReference>
<reference evidence="5" key="4">
    <citation type="submission" date="2023-01" db="EMBL/GenBank/DDBJ databases">
        <title>Draft genome sequence of Methylobacterium brachythecii strain NBRC 107710.</title>
        <authorList>
            <person name="Sun Q."/>
            <person name="Mori K."/>
        </authorList>
    </citation>
    <scope>NUCLEOTIDE SEQUENCE</scope>
    <source>
        <strain evidence="5">NBRC 107710</strain>
    </source>
</reference>
<evidence type="ECO:0000313" key="5">
    <source>
        <dbReference type="EMBL" id="GLS45061.1"/>
    </source>
</evidence>
<dbReference type="EMBL" id="JACIDN010000008">
    <property type="protein sequence ID" value="MBB3904594.1"/>
    <property type="molecule type" value="Genomic_DNA"/>
</dbReference>
<dbReference type="EMBL" id="BSPG01000017">
    <property type="protein sequence ID" value="GLS45061.1"/>
    <property type="molecule type" value="Genomic_DNA"/>
</dbReference>
<feature type="region of interest" description="Disordered" evidence="2">
    <location>
        <begin position="205"/>
        <end position="226"/>
    </location>
</feature>
<gene>
    <name evidence="5" type="ORF">GCM10007884_30500</name>
    <name evidence="6" type="ORF">GGR33_004117</name>
</gene>
<feature type="domain" description="Alkaline proteinase inhibitor/ Outer membrane lipoprotein Omp19" evidence="4">
    <location>
        <begin position="29"/>
        <end position="99"/>
    </location>
</feature>
<dbReference type="InterPro" id="IPR016085">
    <property type="entry name" value="Protease_inh_B-barrel_dom"/>
</dbReference>
<proteinExistence type="predicted"/>
<organism evidence="6 7">
    <name type="scientific">Methylobacterium brachythecii</name>
    <dbReference type="NCBI Taxonomy" id="1176177"/>
    <lineage>
        <taxon>Bacteria</taxon>
        <taxon>Pseudomonadati</taxon>
        <taxon>Pseudomonadota</taxon>
        <taxon>Alphaproteobacteria</taxon>
        <taxon>Hyphomicrobiales</taxon>
        <taxon>Methylobacteriaceae</taxon>
        <taxon>Methylobacterium</taxon>
    </lineage>
</organism>
<dbReference type="RefSeq" id="WP_183508585.1">
    <property type="nucleotide sequence ID" value="NZ_BSPG01000017.1"/>
</dbReference>
<dbReference type="SUPFAM" id="SSF50882">
    <property type="entry name" value="beta-Barrel protease inhibitors"/>
    <property type="match status" value="2"/>
</dbReference>
<dbReference type="Proteomes" id="UP000517759">
    <property type="component" value="Unassembled WGS sequence"/>
</dbReference>
<evidence type="ECO:0000313" key="8">
    <source>
        <dbReference type="Proteomes" id="UP001156881"/>
    </source>
</evidence>
<reference evidence="8" key="2">
    <citation type="journal article" date="2019" name="Int. J. Syst. Evol. Microbiol.">
        <title>The Global Catalogue of Microorganisms (GCM) 10K type strain sequencing project: providing services to taxonomists for standard genome sequencing and annotation.</title>
        <authorList>
            <consortium name="The Broad Institute Genomics Platform"/>
            <consortium name="The Broad Institute Genome Sequencing Center for Infectious Disease"/>
            <person name="Wu L."/>
            <person name="Ma J."/>
        </authorList>
    </citation>
    <scope>NUCLEOTIDE SEQUENCE [LARGE SCALE GENOMIC DNA]</scope>
    <source>
        <strain evidence="8">NBRC 107710</strain>
    </source>
</reference>
<evidence type="ECO:0000313" key="6">
    <source>
        <dbReference type="EMBL" id="MBB3904594.1"/>
    </source>
</evidence>
<dbReference type="Proteomes" id="UP001156881">
    <property type="component" value="Unassembled WGS sequence"/>
</dbReference>
<feature type="signal peptide" evidence="3">
    <location>
        <begin position="1"/>
        <end position="20"/>
    </location>
</feature>
<comment type="caution">
    <text evidence="6">The sequence shown here is derived from an EMBL/GenBank/DDBJ whole genome shotgun (WGS) entry which is preliminary data.</text>
</comment>
<dbReference type="AlphaFoldDB" id="A0A7W6F8M2"/>
<accession>A0A7W6F8M2</accession>
<evidence type="ECO:0000256" key="2">
    <source>
        <dbReference type="SAM" id="MobiDB-lite"/>
    </source>
</evidence>
<evidence type="ECO:0000259" key="4">
    <source>
        <dbReference type="Pfam" id="PF02974"/>
    </source>
</evidence>
<protein>
    <recommendedName>
        <fullName evidence="4">Alkaline proteinase inhibitor/ Outer membrane lipoprotein Omp19 domain-containing protein</fullName>
    </recommendedName>
</protein>
<dbReference type="Pfam" id="PF02974">
    <property type="entry name" value="Inh"/>
    <property type="match status" value="1"/>
</dbReference>
<feature type="chain" id="PRO_5031311230" description="Alkaline proteinase inhibitor/ Outer membrane lipoprotein Omp19 domain-containing protein" evidence="3">
    <location>
        <begin position="21"/>
        <end position="226"/>
    </location>
</feature>
<evidence type="ECO:0000313" key="7">
    <source>
        <dbReference type="Proteomes" id="UP000517759"/>
    </source>
</evidence>
<reference evidence="6 7" key="3">
    <citation type="submission" date="2020-08" db="EMBL/GenBank/DDBJ databases">
        <title>Genomic Encyclopedia of Type Strains, Phase IV (KMG-IV): sequencing the most valuable type-strain genomes for metagenomic binning, comparative biology and taxonomic classification.</title>
        <authorList>
            <person name="Goeker M."/>
        </authorList>
    </citation>
    <scope>NUCLEOTIDE SEQUENCE [LARGE SCALE GENOMIC DNA]</scope>
    <source>
        <strain evidence="6 7">DSM 24105</strain>
    </source>
</reference>
<keyword evidence="8" id="KW-1185">Reference proteome</keyword>
<name>A0A7W6F8M2_9HYPH</name>
<reference evidence="5" key="1">
    <citation type="journal article" date="2014" name="Int. J. Syst. Evol. Microbiol.">
        <title>Complete genome of a new Firmicutes species belonging to the dominant human colonic microbiota ('Ruminococcus bicirculans') reveals two chromosomes and a selective capacity to utilize plant glucans.</title>
        <authorList>
            <consortium name="NISC Comparative Sequencing Program"/>
            <person name="Wegmann U."/>
            <person name="Louis P."/>
            <person name="Goesmann A."/>
            <person name="Henrissat B."/>
            <person name="Duncan S.H."/>
            <person name="Flint H.J."/>
        </authorList>
    </citation>
    <scope>NUCLEOTIDE SEQUENCE</scope>
    <source>
        <strain evidence="5">NBRC 107710</strain>
    </source>
</reference>